<dbReference type="eggNOG" id="COG2384">
    <property type="taxonomic scope" value="Bacteria"/>
</dbReference>
<organism evidence="1 2">
    <name type="scientific">Bacillus selenitireducens (strain ATCC 700615 / DSM 15326 / MLS10)</name>
    <dbReference type="NCBI Taxonomy" id="439292"/>
    <lineage>
        <taxon>Bacteria</taxon>
        <taxon>Bacillati</taxon>
        <taxon>Bacillota</taxon>
        <taxon>Bacilli</taxon>
        <taxon>Bacillales</taxon>
        <taxon>Bacillaceae</taxon>
        <taxon>Salisediminibacterium</taxon>
    </lineage>
</organism>
<dbReference type="InterPro" id="IPR029063">
    <property type="entry name" value="SAM-dependent_MTases_sf"/>
</dbReference>
<dbReference type="AlphaFoldDB" id="D6XW91"/>
<dbReference type="EMBL" id="CP001791">
    <property type="protein sequence ID" value="ADH99845.1"/>
    <property type="molecule type" value="Genomic_DNA"/>
</dbReference>
<dbReference type="OrthoDB" id="5881184at2"/>
<dbReference type="PANTHER" id="PTHR38451">
    <property type="entry name" value="TRNA (ADENINE(22)-N(1))-METHYLTRANSFERASE"/>
    <property type="match status" value="1"/>
</dbReference>
<dbReference type="HOGENOM" id="CLU_071037_0_0_9"/>
<proteinExistence type="predicted"/>
<dbReference type="KEGG" id="bse:Bsel_2342"/>
<gene>
    <name evidence="1" type="ordered locus">Bsel_2342</name>
</gene>
<dbReference type="Gene3D" id="3.40.50.150">
    <property type="entry name" value="Vaccinia Virus protein VP39"/>
    <property type="match status" value="1"/>
</dbReference>
<evidence type="ECO:0000313" key="1">
    <source>
        <dbReference type="EMBL" id="ADH99845.1"/>
    </source>
</evidence>
<dbReference type="Pfam" id="PF04816">
    <property type="entry name" value="TrmK"/>
    <property type="match status" value="1"/>
</dbReference>
<dbReference type="PIRSF" id="PIRSF018637">
    <property type="entry name" value="TrmK"/>
    <property type="match status" value="1"/>
</dbReference>
<name>D6XW91_BACIE</name>
<dbReference type="Proteomes" id="UP000000271">
    <property type="component" value="Chromosome"/>
</dbReference>
<evidence type="ECO:0000313" key="2">
    <source>
        <dbReference type="Proteomes" id="UP000000271"/>
    </source>
</evidence>
<sequence>MNHQQLSARLETVAYYVPEGAALADIGSDHAYLPVYLADRKQIRYGVAGEINDGPLKSAEENIRKAGYSSIIRAKKGSGLEVIVDEPEIDTVVVAGMGGPLIRSILDEGKDSLAHVKRLILQPNIAADRIRTWLMKEEWDLIDEVILEEDGHIYEILIAEKGTGTNAYHVDQDTRMKELWLGPHLIRKPNSAFQKKWEWEYKELNRIKEQLLNANDQDQVKKRLNEVNEKLLWLKEESIDG</sequence>
<protein>
    <recommendedName>
        <fullName evidence="3">SAM-dependent methyltransferase</fullName>
    </recommendedName>
</protein>
<reference evidence="1" key="1">
    <citation type="submission" date="2009-10" db="EMBL/GenBank/DDBJ databases">
        <title>Complete sequence of Bacillus selenitireducens MLS10.</title>
        <authorList>
            <consortium name="US DOE Joint Genome Institute"/>
            <person name="Lucas S."/>
            <person name="Copeland A."/>
            <person name="Lapidus A."/>
            <person name="Glavina del Rio T."/>
            <person name="Dalin E."/>
            <person name="Tice H."/>
            <person name="Bruce D."/>
            <person name="Goodwin L."/>
            <person name="Pitluck S."/>
            <person name="Sims D."/>
            <person name="Brettin T."/>
            <person name="Detter J.C."/>
            <person name="Han C."/>
            <person name="Larimer F."/>
            <person name="Land M."/>
            <person name="Hauser L."/>
            <person name="Kyrpides N."/>
            <person name="Ovchinnikova G."/>
            <person name="Stolz J."/>
        </authorList>
    </citation>
    <scope>NUCLEOTIDE SEQUENCE [LARGE SCALE GENOMIC DNA]</scope>
    <source>
        <strain evidence="1">MLS10</strain>
    </source>
</reference>
<evidence type="ECO:0008006" key="3">
    <source>
        <dbReference type="Google" id="ProtNLM"/>
    </source>
</evidence>
<keyword evidence="2" id="KW-1185">Reference proteome</keyword>
<dbReference type="InterPro" id="IPR006901">
    <property type="entry name" value="TrmK"/>
</dbReference>
<dbReference type="GO" id="GO:0160105">
    <property type="term" value="F:tRNA (adenine(22)-N1)-methyltransferase activity"/>
    <property type="evidence" value="ECO:0007669"/>
    <property type="project" value="InterPro"/>
</dbReference>
<dbReference type="Gene3D" id="1.10.287.1890">
    <property type="match status" value="1"/>
</dbReference>
<dbReference type="STRING" id="439292.Bsel_2342"/>
<dbReference type="PANTHER" id="PTHR38451:SF1">
    <property type="entry name" value="TRNA (ADENINE(22)-N(1))-METHYLTRANSFERASE"/>
    <property type="match status" value="1"/>
</dbReference>
<accession>D6XW91</accession>
<dbReference type="SUPFAM" id="SSF53335">
    <property type="entry name" value="S-adenosyl-L-methionine-dependent methyltransferases"/>
    <property type="match status" value="1"/>
</dbReference>